<protein>
    <submittedName>
        <fullName evidence="6">(apollo) hypothetical protein</fullName>
    </submittedName>
</protein>
<dbReference type="Proteomes" id="UP000691718">
    <property type="component" value="Unassembled WGS sequence"/>
</dbReference>
<dbReference type="EMBL" id="CAJQZP010001411">
    <property type="protein sequence ID" value="CAG5044474.1"/>
    <property type="molecule type" value="Genomic_DNA"/>
</dbReference>
<comment type="similarity">
    <text evidence="4">Belongs to the GMC oxidoreductase family.</text>
</comment>
<comment type="caution">
    <text evidence="6">The sequence shown here is derived from an EMBL/GenBank/DDBJ whole genome shotgun (WGS) entry which is preliminary data.</text>
</comment>
<reference evidence="6" key="1">
    <citation type="submission" date="2021-04" db="EMBL/GenBank/DDBJ databases">
        <authorList>
            <person name="Tunstrom K."/>
        </authorList>
    </citation>
    <scope>NUCLEOTIDE SEQUENCE</scope>
</reference>
<dbReference type="InterPro" id="IPR007867">
    <property type="entry name" value="GMC_OxRtase_C"/>
</dbReference>
<comment type="cofactor">
    <cofactor evidence="1">
        <name>FAD</name>
        <dbReference type="ChEBI" id="CHEBI:57692"/>
    </cofactor>
</comment>
<evidence type="ECO:0000256" key="1">
    <source>
        <dbReference type="ARBA" id="ARBA00001974"/>
    </source>
</evidence>
<dbReference type="Pfam" id="PF00732">
    <property type="entry name" value="GMC_oxred_N"/>
    <property type="match status" value="1"/>
</dbReference>
<dbReference type="OrthoDB" id="269227at2759"/>
<name>A0A8S3XY84_PARAO</name>
<sequence>MWACDSALTTEIVNSYQVVGSLFVQTLQNLLAAQCALSGDHLWPADATEAVIKDPNYDFIVVGAGSAGAVVANRLSEISHWKVLLVEAGGNPNLATEIPQLFYNNIDTSVDWGYKNQPQESICRGYKEKRCSWPRGKTLGGSSSVNGMFYVRGNKLDYNEWAAKGNYGWSYDEVLEYFKKSENFSDPLTEETKMYHNKGGYLNVQKPGPAHAFEEIIIKAVTELGVKELDDVNGPTQMGITRAYTTIKDGKRHSTAKAFLNVIKNRKNLHVVKNGIGPKKHLKHLNIEVKADLPVGENLQDHVFFPIYYSAPVQGSFNTLPDITKSFTEYILTNKGILSDTSPHKIIAFVNSSDPVATSPEVQFHYVVFPPHLANLLDLHAKHGLNNDIHRKFEELNENNIVIMIYNVLLKPKSTGRLILNSTNPYDHPLIFANYFQEPEDLKVLIRNAKEFILTLNDTKTFKDAGFKLTWLELEACKDLNKNTDEFLECVARELTFSLYHPCCTAKMGPSGDKTAVVDPQLRVHKTQGLRVIDASIMPSVVRGNTNAPSIMIGEKGANMIKQFYL</sequence>
<evidence type="ECO:0000256" key="4">
    <source>
        <dbReference type="RuleBase" id="RU003968"/>
    </source>
</evidence>
<evidence type="ECO:0000256" key="3">
    <source>
        <dbReference type="ARBA" id="ARBA00022827"/>
    </source>
</evidence>
<accession>A0A8S3XY84</accession>
<evidence type="ECO:0000313" key="7">
    <source>
        <dbReference type="Proteomes" id="UP000691718"/>
    </source>
</evidence>
<dbReference type="GO" id="GO:0016614">
    <property type="term" value="F:oxidoreductase activity, acting on CH-OH group of donors"/>
    <property type="evidence" value="ECO:0007669"/>
    <property type="project" value="InterPro"/>
</dbReference>
<feature type="domain" description="Glucose-methanol-choline oxidoreductase N-terminal" evidence="5">
    <location>
        <begin position="136"/>
        <end position="159"/>
    </location>
</feature>
<dbReference type="AlphaFoldDB" id="A0A8S3XY84"/>
<keyword evidence="3 4" id="KW-0274">FAD</keyword>
<dbReference type="InterPro" id="IPR012132">
    <property type="entry name" value="GMC_OxRdtase"/>
</dbReference>
<evidence type="ECO:0000313" key="6">
    <source>
        <dbReference type="EMBL" id="CAG5044474.1"/>
    </source>
</evidence>
<keyword evidence="7" id="KW-1185">Reference proteome</keyword>
<dbReference type="GO" id="GO:0050660">
    <property type="term" value="F:flavin adenine dinucleotide binding"/>
    <property type="evidence" value="ECO:0007669"/>
    <property type="project" value="InterPro"/>
</dbReference>
<organism evidence="6 7">
    <name type="scientific">Parnassius apollo</name>
    <name type="common">Apollo butterfly</name>
    <name type="synonym">Papilio apollo</name>
    <dbReference type="NCBI Taxonomy" id="110799"/>
    <lineage>
        <taxon>Eukaryota</taxon>
        <taxon>Metazoa</taxon>
        <taxon>Ecdysozoa</taxon>
        <taxon>Arthropoda</taxon>
        <taxon>Hexapoda</taxon>
        <taxon>Insecta</taxon>
        <taxon>Pterygota</taxon>
        <taxon>Neoptera</taxon>
        <taxon>Endopterygota</taxon>
        <taxon>Lepidoptera</taxon>
        <taxon>Glossata</taxon>
        <taxon>Ditrysia</taxon>
        <taxon>Papilionoidea</taxon>
        <taxon>Papilionidae</taxon>
        <taxon>Parnassiinae</taxon>
        <taxon>Parnassini</taxon>
        <taxon>Parnassius</taxon>
        <taxon>Parnassius</taxon>
    </lineage>
</organism>
<evidence type="ECO:0000256" key="2">
    <source>
        <dbReference type="ARBA" id="ARBA00022630"/>
    </source>
</evidence>
<evidence type="ECO:0000259" key="5">
    <source>
        <dbReference type="PROSITE" id="PS00623"/>
    </source>
</evidence>
<dbReference type="PANTHER" id="PTHR11552:SF147">
    <property type="entry name" value="CHOLINE DEHYDROGENASE, MITOCHONDRIAL"/>
    <property type="match status" value="1"/>
</dbReference>
<gene>
    <name evidence="6" type="ORF">PAPOLLO_LOCUS23062</name>
</gene>
<dbReference type="InterPro" id="IPR000172">
    <property type="entry name" value="GMC_OxRdtase_N"/>
</dbReference>
<dbReference type="Pfam" id="PF05199">
    <property type="entry name" value="GMC_oxred_C"/>
    <property type="match status" value="1"/>
</dbReference>
<proteinExistence type="inferred from homology"/>
<dbReference type="PIRSF" id="PIRSF000137">
    <property type="entry name" value="Alcohol_oxidase"/>
    <property type="match status" value="1"/>
</dbReference>
<dbReference type="PANTHER" id="PTHR11552">
    <property type="entry name" value="GLUCOSE-METHANOL-CHOLINE GMC OXIDOREDUCTASE"/>
    <property type="match status" value="1"/>
</dbReference>
<keyword evidence="2 4" id="KW-0285">Flavoprotein</keyword>
<dbReference type="PROSITE" id="PS00623">
    <property type="entry name" value="GMC_OXRED_1"/>
    <property type="match status" value="1"/>
</dbReference>